<dbReference type="GO" id="GO:0005544">
    <property type="term" value="F:calcium-dependent phospholipid binding"/>
    <property type="evidence" value="ECO:0007669"/>
    <property type="project" value="InterPro"/>
</dbReference>
<dbReference type="EMBL" id="KN765279">
    <property type="protein sequence ID" value="KIH47843.1"/>
    <property type="molecule type" value="Genomic_DNA"/>
</dbReference>
<proteinExistence type="inferred from homology"/>
<comment type="similarity">
    <text evidence="1">Belongs to the annexin family.</text>
</comment>
<dbReference type="AlphaFoldDB" id="A0A0C2BV65"/>
<dbReference type="InterPro" id="IPR037104">
    <property type="entry name" value="Annexin_sf"/>
</dbReference>
<dbReference type="Proteomes" id="UP000054047">
    <property type="component" value="Unassembled WGS sequence"/>
</dbReference>
<dbReference type="InterPro" id="IPR018502">
    <property type="entry name" value="Annexin_repeat"/>
</dbReference>
<gene>
    <name evidence="4" type="ORF">ANCDUO_22092</name>
</gene>
<evidence type="ECO:0000313" key="5">
    <source>
        <dbReference type="Proteomes" id="UP000054047"/>
    </source>
</evidence>
<organism evidence="4 5">
    <name type="scientific">Ancylostoma duodenale</name>
    <dbReference type="NCBI Taxonomy" id="51022"/>
    <lineage>
        <taxon>Eukaryota</taxon>
        <taxon>Metazoa</taxon>
        <taxon>Ecdysozoa</taxon>
        <taxon>Nematoda</taxon>
        <taxon>Chromadorea</taxon>
        <taxon>Rhabditida</taxon>
        <taxon>Rhabditina</taxon>
        <taxon>Rhabditomorpha</taxon>
        <taxon>Strongyloidea</taxon>
        <taxon>Ancylostomatidae</taxon>
        <taxon>Ancylostomatinae</taxon>
        <taxon>Ancylostoma</taxon>
    </lineage>
</organism>
<evidence type="ECO:0000313" key="4">
    <source>
        <dbReference type="EMBL" id="KIH47843.1"/>
    </source>
</evidence>
<dbReference type="GO" id="GO:0005509">
    <property type="term" value="F:calcium ion binding"/>
    <property type="evidence" value="ECO:0007669"/>
    <property type="project" value="InterPro"/>
</dbReference>
<keyword evidence="2" id="KW-0677">Repeat</keyword>
<dbReference type="PANTHER" id="PTHR10502:SF102">
    <property type="entry name" value="ANNEXIN B11"/>
    <property type="match status" value="1"/>
</dbReference>
<feature type="non-terminal residue" evidence="4">
    <location>
        <position position="1"/>
    </location>
</feature>
<sequence length="81" mass="9323">DAHKLYSARKCRFGLENHFIDAFTSQNLRQLGILFEEYEKVAHQSIEAAIEQDFSGSFRDGLFAMVSVVRNKPAYFAKLLH</sequence>
<reference evidence="4 5" key="1">
    <citation type="submission" date="2013-12" db="EMBL/GenBank/DDBJ databases">
        <title>Draft genome of the parsitic nematode Ancylostoma duodenale.</title>
        <authorList>
            <person name="Mitreva M."/>
        </authorList>
    </citation>
    <scope>NUCLEOTIDE SEQUENCE [LARGE SCALE GENOMIC DNA]</scope>
    <source>
        <strain evidence="4 5">Zhejiang</strain>
    </source>
</reference>
<keyword evidence="5" id="KW-1185">Reference proteome</keyword>
<dbReference type="GO" id="GO:0005634">
    <property type="term" value="C:nucleus"/>
    <property type="evidence" value="ECO:0007669"/>
    <property type="project" value="TreeGrafter"/>
</dbReference>
<dbReference type="PANTHER" id="PTHR10502">
    <property type="entry name" value="ANNEXIN"/>
    <property type="match status" value="1"/>
</dbReference>
<dbReference type="GO" id="GO:0005737">
    <property type="term" value="C:cytoplasm"/>
    <property type="evidence" value="ECO:0007669"/>
    <property type="project" value="TreeGrafter"/>
</dbReference>
<dbReference type="OrthoDB" id="5849703at2759"/>
<accession>A0A0C2BV65</accession>
<dbReference type="GO" id="GO:0005886">
    <property type="term" value="C:plasma membrane"/>
    <property type="evidence" value="ECO:0007669"/>
    <property type="project" value="TreeGrafter"/>
</dbReference>
<evidence type="ECO:0000256" key="1">
    <source>
        <dbReference type="ARBA" id="ARBA00007831"/>
    </source>
</evidence>
<keyword evidence="3" id="KW-0041">Annexin</keyword>
<dbReference type="GO" id="GO:0001786">
    <property type="term" value="F:phosphatidylserine binding"/>
    <property type="evidence" value="ECO:0007669"/>
    <property type="project" value="TreeGrafter"/>
</dbReference>
<dbReference type="SUPFAM" id="SSF47874">
    <property type="entry name" value="Annexin"/>
    <property type="match status" value="1"/>
</dbReference>
<name>A0A0C2BV65_9BILA</name>
<dbReference type="Pfam" id="PF00191">
    <property type="entry name" value="Annexin"/>
    <property type="match status" value="1"/>
</dbReference>
<protein>
    <submittedName>
        <fullName evidence="4">Annexin</fullName>
    </submittedName>
</protein>
<dbReference type="GO" id="GO:0012506">
    <property type="term" value="C:vesicle membrane"/>
    <property type="evidence" value="ECO:0007669"/>
    <property type="project" value="TreeGrafter"/>
</dbReference>
<dbReference type="Gene3D" id="1.10.220.10">
    <property type="entry name" value="Annexin"/>
    <property type="match status" value="1"/>
</dbReference>
<evidence type="ECO:0000256" key="2">
    <source>
        <dbReference type="ARBA" id="ARBA00022737"/>
    </source>
</evidence>
<feature type="non-terminal residue" evidence="4">
    <location>
        <position position="81"/>
    </location>
</feature>
<evidence type="ECO:0000256" key="3">
    <source>
        <dbReference type="ARBA" id="ARBA00023216"/>
    </source>
</evidence>